<organism evidence="2 3">
    <name type="scientific">Vanessa tameamea</name>
    <name type="common">Kamehameha butterfly</name>
    <dbReference type="NCBI Taxonomy" id="334116"/>
    <lineage>
        <taxon>Eukaryota</taxon>
        <taxon>Metazoa</taxon>
        <taxon>Ecdysozoa</taxon>
        <taxon>Arthropoda</taxon>
        <taxon>Hexapoda</taxon>
        <taxon>Insecta</taxon>
        <taxon>Pterygota</taxon>
        <taxon>Neoptera</taxon>
        <taxon>Endopterygota</taxon>
        <taxon>Lepidoptera</taxon>
        <taxon>Glossata</taxon>
        <taxon>Ditrysia</taxon>
        <taxon>Papilionoidea</taxon>
        <taxon>Nymphalidae</taxon>
        <taxon>Nymphalinae</taxon>
        <taxon>Vanessa</taxon>
    </lineage>
</organism>
<keyword evidence="2" id="KW-1185">Reference proteome</keyword>
<feature type="chain" id="PRO_5045508487" evidence="1">
    <location>
        <begin position="21"/>
        <end position="116"/>
    </location>
</feature>
<feature type="signal peptide" evidence="1">
    <location>
        <begin position="1"/>
        <end position="20"/>
    </location>
</feature>
<evidence type="ECO:0000313" key="3">
    <source>
        <dbReference type="RefSeq" id="XP_064073773.1"/>
    </source>
</evidence>
<evidence type="ECO:0000256" key="1">
    <source>
        <dbReference type="SAM" id="SignalP"/>
    </source>
</evidence>
<keyword evidence="1" id="KW-0732">Signal</keyword>
<evidence type="ECO:0000313" key="2">
    <source>
        <dbReference type="Proteomes" id="UP001652626"/>
    </source>
</evidence>
<gene>
    <name evidence="3" type="primary">LOC113396881</name>
</gene>
<sequence length="116" mass="13193">MKQYLVFQIVLLAFVAMAAAQGVHIVDNNPSHVHVVDNNPSHVHVVDNNPSHVQVVDHNPSHVQVVDHNPSHGTLILVINEFIRYILTFEFKLNELNSNFSTRSRTQPEPRYDPII</sequence>
<accession>A0ABM4AR49</accession>
<dbReference type="RefSeq" id="XP_064073773.1">
    <property type="nucleotide sequence ID" value="XM_064217703.1"/>
</dbReference>
<dbReference type="Proteomes" id="UP001652626">
    <property type="component" value="Chromosome 18"/>
</dbReference>
<proteinExistence type="predicted"/>
<protein>
    <submittedName>
        <fullName evidence="3">Uncharacterized protein LOC113396881 isoform X1</fullName>
    </submittedName>
</protein>
<dbReference type="GeneID" id="113396881"/>
<name>A0ABM4AR49_VANTA</name>
<reference evidence="3" key="1">
    <citation type="submission" date="2025-08" db="UniProtKB">
        <authorList>
            <consortium name="RefSeq"/>
        </authorList>
    </citation>
    <scope>IDENTIFICATION</scope>
    <source>
        <tissue evidence="3">Whole body</tissue>
    </source>
</reference>